<sequence>MDTVTVHYWTNEPRGCSSMQPLSLILTITLILSSCTTLMLCMSVWTDHWEIIEWDFQEALSVLRTQNKSSKWLNNIKTEWLVNGTALKITIAAAKSAPINNGDALLVLSTTNQYHPMNFYDIHALLYQTRDTTVILAPMYGGIWTLCISLTDDQLMQLYRETYQKLTVLPKCINYLAEESQEEEYFKPDWHYRMQNVSISCGLVCIIITLTASLIGLFSIFGHQVSAMLITAVMYLLAATFGLFTLGIMHNKHNSRKTYSQYNCNRTLALIDGMINVGGNMCQTMHFWEQLLTAKLYSLGWSVNMGWTAVMLSILTSFLWIVLSKVMRQLPLNTTSNH</sequence>
<feature type="transmembrane region" description="Helical" evidence="1">
    <location>
        <begin position="22"/>
        <end position="45"/>
    </location>
</feature>
<evidence type="ECO:0008006" key="4">
    <source>
        <dbReference type="Google" id="ProtNLM"/>
    </source>
</evidence>
<keyword evidence="3" id="KW-1185">Reference proteome</keyword>
<keyword evidence="1" id="KW-1133">Transmembrane helix</keyword>
<feature type="transmembrane region" description="Helical" evidence="1">
    <location>
        <begin position="300"/>
        <end position="323"/>
    </location>
</feature>
<dbReference type="AlphaFoldDB" id="A0A5E4MRA2"/>
<dbReference type="Proteomes" id="UP000325440">
    <property type="component" value="Unassembled WGS sequence"/>
</dbReference>
<dbReference type="EMBL" id="CABPRJ010001016">
    <property type="protein sequence ID" value="VVC34819.1"/>
    <property type="molecule type" value="Genomic_DNA"/>
</dbReference>
<feature type="transmembrane region" description="Helical" evidence="1">
    <location>
        <begin position="197"/>
        <end position="221"/>
    </location>
</feature>
<name>A0A5E4MRA2_9HEMI</name>
<dbReference type="Gene3D" id="1.20.140.150">
    <property type="match status" value="1"/>
</dbReference>
<protein>
    <recommendedName>
        <fullName evidence="4">PMP-22/EMP/MP20/Claudin superfamily</fullName>
    </recommendedName>
</protein>
<organism evidence="2 3">
    <name type="scientific">Cinara cedri</name>
    <dbReference type="NCBI Taxonomy" id="506608"/>
    <lineage>
        <taxon>Eukaryota</taxon>
        <taxon>Metazoa</taxon>
        <taxon>Ecdysozoa</taxon>
        <taxon>Arthropoda</taxon>
        <taxon>Hexapoda</taxon>
        <taxon>Insecta</taxon>
        <taxon>Pterygota</taxon>
        <taxon>Neoptera</taxon>
        <taxon>Paraneoptera</taxon>
        <taxon>Hemiptera</taxon>
        <taxon>Sternorrhyncha</taxon>
        <taxon>Aphidomorpha</taxon>
        <taxon>Aphidoidea</taxon>
        <taxon>Aphididae</taxon>
        <taxon>Lachninae</taxon>
        <taxon>Cinara</taxon>
    </lineage>
</organism>
<dbReference type="OrthoDB" id="6419888at2759"/>
<evidence type="ECO:0000256" key="1">
    <source>
        <dbReference type="SAM" id="Phobius"/>
    </source>
</evidence>
<keyword evidence="1" id="KW-0812">Transmembrane</keyword>
<proteinExistence type="predicted"/>
<evidence type="ECO:0000313" key="3">
    <source>
        <dbReference type="Proteomes" id="UP000325440"/>
    </source>
</evidence>
<accession>A0A5E4MRA2</accession>
<evidence type="ECO:0000313" key="2">
    <source>
        <dbReference type="EMBL" id="VVC34819.1"/>
    </source>
</evidence>
<keyword evidence="1" id="KW-0472">Membrane</keyword>
<feature type="transmembrane region" description="Helical" evidence="1">
    <location>
        <begin position="268"/>
        <end position="288"/>
    </location>
</feature>
<gene>
    <name evidence="2" type="ORF">CINCED_3A020718</name>
</gene>
<feature type="transmembrane region" description="Helical" evidence="1">
    <location>
        <begin position="227"/>
        <end position="248"/>
    </location>
</feature>
<reference evidence="2 3" key="1">
    <citation type="submission" date="2019-08" db="EMBL/GenBank/DDBJ databases">
        <authorList>
            <person name="Alioto T."/>
            <person name="Alioto T."/>
            <person name="Gomez Garrido J."/>
        </authorList>
    </citation>
    <scope>NUCLEOTIDE SEQUENCE [LARGE SCALE GENOMIC DNA]</scope>
</reference>